<proteinExistence type="predicted"/>
<protein>
    <submittedName>
        <fullName evidence="1">Uncharacterized protein</fullName>
    </submittedName>
</protein>
<dbReference type="Gene3D" id="3.80.10.10">
    <property type="entry name" value="Ribonuclease Inhibitor"/>
    <property type="match status" value="2"/>
</dbReference>
<evidence type="ECO:0000313" key="1">
    <source>
        <dbReference type="EMBL" id="KAJ4461442.1"/>
    </source>
</evidence>
<sequence>MRDAPAVLTSIRMSQNPPALLLLPPELLWYIIKGASQDTMMLRYCAMISLNRGLRNLLQSTARHFCFGRTSVGAVEGDTEEQVPLPTSAALAALIGPCHHLEVLEFSTAGVMIECGREAPVFAPWVETAFGQQHQSLQTLRIPSDRGLPRAALCLILAHLPHLEVLDLGLNPHQPVAYGGDEVLQMVAQCCPRLRSLGLFLPPDQRPDYGRLRSCPGLQRLELGHDKAATFGGLLSSLSHLETLRVPQPNSATSIDFRPLAAHGLTRLHLPNHVNAASLVSIMTSCTTGRLVGLDLSIPSGLPAGALLGLLGASGSTLSQVRLSGLPDELAVPTVEALGQLSHLDELELVNGRWAAIPERLLALAADRLTRLLLHARARDDLPFGPLVLRSTTLRWASLQIMVREEFRAECGQLESLVLPTVKTTTPGSPTGRAPAPRVVLDCPALRRLEGLAPGESTLVLRRPLDRLSSLAMAAPGGLPVALLGRGLTRLEGARVTQVDTLQGLLGGLLAPSLITARLLAEGLTFPPEGPLALRVQGALRTLDLTLIRPTRLCRWLALDGGSGLARLSLQCPQVAQLELTCPALAALSLTNAGQLYRLQWVGPAAALRSITLLGCPQLLGESLQELLRAAGTSLRSLMADPWPPGPTKGCWAALGELARLESICISLRECPQATLGGPRLREAFLQDDGTLRVLNLAAAPALERLHLFGGGAQLKDVRLAPAAGAGGQCPNLLEVVGLPAPLLGPLRARFAGLSTGLC</sequence>
<reference evidence="1" key="1">
    <citation type="journal article" date="2022" name="bioRxiv">
        <title>Genomics of Preaxostyla Flagellates Illuminates Evolutionary Transitions and the Path Towards Mitochondrial Loss.</title>
        <authorList>
            <person name="Novak L.V.F."/>
            <person name="Treitli S.C."/>
            <person name="Pyrih J."/>
            <person name="Halakuc P."/>
            <person name="Pipaliya S.V."/>
            <person name="Vacek V."/>
            <person name="Brzon O."/>
            <person name="Soukal P."/>
            <person name="Eme L."/>
            <person name="Dacks J.B."/>
            <person name="Karnkowska A."/>
            <person name="Elias M."/>
            <person name="Hampl V."/>
        </authorList>
    </citation>
    <scope>NUCLEOTIDE SEQUENCE</scope>
    <source>
        <strain evidence="1">RCP-MX</strain>
    </source>
</reference>
<comment type="caution">
    <text evidence="1">The sequence shown here is derived from an EMBL/GenBank/DDBJ whole genome shotgun (WGS) entry which is preliminary data.</text>
</comment>
<evidence type="ECO:0000313" key="2">
    <source>
        <dbReference type="Proteomes" id="UP001141327"/>
    </source>
</evidence>
<dbReference type="PANTHER" id="PTHR13318">
    <property type="entry name" value="PARTNER OF PAIRED, ISOFORM B-RELATED"/>
    <property type="match status" value="1"/>
</dbReference>
<keyword evidence="2" id="KW-1185">Reference proteome</keyword>
<name>A0ABQ8UQK2_9EUKA</name>
<gene>
    <name evidence="1" type="ORF">PAPYR_2011</name>
</gene>
<dbReference type="InterPro" id="IPR032675">
    <property type="entry name" value="LRR_dom_sf"/>
</dbReference>
<accession>A0ABQ8UQK2</accession>
<dbReference type="SUPFAM" id="SSF52047">
    <property type="entry name" value="RNI-like"/>
    <property type="match status" value="1"/>
</dbReference>
<dbReference type="Proteomes" id="UP001141327">
    <property type="component" value="Unassembled WGS sequence"/>
</dbReference>
<organism evidence="1 2">
    <name type="scientific">Paratrimastix pyriformis</name>
    <dbReference type="NCBI Taxonomy" id="342808"/>
    <lineage>
        <taxon>Eukaryota</taxon>
        <taxon>Metamonada</taxon>
        <taxon>Preaxostyla</taxon>
        <taxon>Paratrimastigidae</taxon>
        <taxon>Paratrimastix</taxon>
    </lineage>
</organism>
<dbReference type="EMBL" id="JAPMOS010000007">
    <property type="protein sequence ID" value="KAJ4461442.1"/>
    <property type="molecule type" value="Genomic_DNA"/>
</dbReference>